<name>A0A3R9KD13_STROR</name>
<evidence type="ECO:0008006" key="3">
    <source>
        <dbReference type="Google" id="ProtNLM"/>
    </source>
</evidence>
<dbReference type="AlphaFoldDB" id="A0A3R9KD13"/>
<organism evidence="1 2">
    <name type="scientific">Streptococcus oralis</name>
    <dbReference type="NCBI Taxonomy" id="1303"/>
    <lineage>
        <taxon>Bacteria</taxon>
        <taxon>Bacillati</taxon>
        <taxon>Bacillota</taxon>
        <taxon>Bacilli</taxon>
        <taxon>Lactobacillales</taxon>
        <taxon>Streptococcaceae</taxon>
        <taxon>Streptococcus</taxon>
    </lineage>
</organism>
<protein>
    <recommendedName>
        <fullName evidence="3">Biotin carboxylase</fullName>
    </recommendedName>
</protein>
<evidence type="ECO:0000313" key="1">
    <source>
        <dbReference type="EMBL" id="RSJ65825.1"/>
    </source>
</evidence>
<sequence length="371" mass="43417">MKFFIYRYHPSGIGIKPDINLSIICPEHLKNVYLEQSFLEENIFTLENFDFSELLTFFDNRDSISDIFTLDEGLMHIVGILKSIFTNTKDAWKINFAYKDKKLMRQMLAGKVLQPTLLNPISVLPEEFMIKLRSEASGKGVRKVSQVPNYYTSKDYLLETVEQFDAMFTCDGIAVNGKIAYFFTHEYVGNILDIKDSFFNVIKTNSKYSDTSFIKRLKEETQTVLYNLGTEAVHPFHAEFFYHSESDRLSFCEIGKRFGGGNIPLLIKLAFQFDILETYWRLKNDISYHPKCLNQPKRFASTLAVFQNGKRQEPPVLPVKYDYFREYPEKLGEKATSLEDLRYLITFSADIKEDFEQVFESLKEYLYEQRK</sequence>
<dbReference type="Proteomes" id="UP000280182">
    <property type="component" value="Unassembled WGS sequence"/>
</dbReference>
<dbReference type="RefSeq" id="WP_084925387.1">
    <property type="nucleotide sequence ID" value="NZ_JAGXBX010000001.1"/>
</dbReference>
<dbReference type="SUPFAM" id="SSF56059">
    <property type="entry name" value="Glutathione synthetase ATP-binding domain-like"/>
    <property type="match status" value="1"/>
</dbReference>
<dbReference type="OrthoDB" id="9803907at2"/>
<proteinExistence type="predicted"/>
<accession>A0A3R9KD13</accession>
<evidence type="ECO:0000313" key="2">
    <source>
        <dbReference type="Proteomes" id="UP000280182"/>
    </source>
</evidence>
<dbReference type="EMBL" id="RJPJ01000015">
    <property type="protein sequence ID" value="RSJ65825.1"/>
    <property type="molecule type" value="Genomic_DNA"/>
</dbReference>
<comment type="caution">
    <text evidence="1">The sequence shown here is derived from an EMBL/GenBank/DDBJ whole genome shotgun (WGS) entry which is preliminary data.</text>
</comment>
<gene>
    <name evidence="1" type="ORF">D8802_09405</name>
</gene>
<reference evidence="1 2" key="1">
    <citation type="submission" date="2018-11" db="EMBL/GenBank/DDBJ databases">
        <title>Species Designations Belie Phenotypic and Genotypic Heterogeneity in Oral Streptococci.</title>
        <authorList>
            <person name="Velsko I."/>
        </authorList>
    </citation>
    <scope>NUCLEOTIDE SEQUENCE [LARGE SCALE GENOMIC DNA]</scope>
    <source>
        <strain evidence="1 2">BCC12</strain>
    </source>
</reference>
<dbReference type="Gene3D" id="3.30.470.20">
    <property type="entry name" value="ATP-grasp fold, B domain"/>
    <property type="match status" value="1"/>
</dbReference>